<reference key="1">
    <citation type="submission" date="2010-11" db="EMBL/GenBank/DDBJ databases">
        <title>The complete sequence of chromosome of Isophaera pallida ATCC 43644.</title>
        <authorList>
            <consortium name="US DOE Joint Genome Institute (JGI-PGF)"/>
            <person name="Lucas S."/>
            <person name="Copeland A."/>
            <person name="Lapidus A."/>
            <person name="Bruce D."/>
            <person name="Goodwin L."/>
            <person name="Pitluck S."/>
            <person name="Kyrpides N."/>
            <person name="Mavromatis K."/>
            <person name="Pagani I."/>
            <person name="Ivanova N."/>
            <person name="Saunders E."/>
            <person name="Brettin T."/>
            <person name="Detter J.C."/>
            <person name="Han C."/>
            <person name="Tapia R."/>
            <person name="Land M."/>
            <person name="Hauser L."/>
            <person name="Markowitz V."/>
            <person name="Cheng J.-F."/>
            <person name="Hugenholtz P."/>
            <person name="Woyke T."/>
            <person name="Wu D."/>
            <person name="Eisen J.A."/>
        </authorList>
    </citation>
    <scope>NUCLEOTIDE SEQUENCE</scope>
    <source>
        <strain>ATCC 43644</strain>
    </source>
</reference>
<sequence length="382" mass="40726">MTPSPNPLPMDRSPSSQENDVNPARQTVPLSSGEPVGTGLRINIEAQAIAPSSHPARSSPNTISSRAQAVGGQAAAAAQAAAQRAGQAARRFRDRVASGLPLQVRRVEEEENTEPFDARAGVRIRSWTVSALVHLVLFLVLMVWAIAPSGSRGDGRFTGGFGGFNSGATGFDQIEGFDEPLASPALNPIDTMPIDTTLPATALSDNLLTVDASGVASRGRGSAGGLDGDFGDSLFGDGSETIKGVAVKVGDPQFTLLWDTRTDIDLHVWEPGGAHIYWNERRSAQGGELDVDNTQAFGPENIYWTVTDEKGNQVKTNGPPGEYVWKVHFYGAPSGLSIPTRWKVRVKHKGKVQIYSGVLKRIGEWSRPFTLTVSPSDSSRGD</sequence>
<dbReference type="Proteomes" id="UP000008631">
    <property type="component" value="Chromosome"/>
</dbReference>
<gene>
    <name evidence="3" type="ordered locus">Isop_3495</name>
</gene>
<dbReference type="HOGENOM" id="CLU_723158_0_0_0"/>
<organism evidence="3 4">
    <name type="scientific">Isosphaera pallida (strain ATCC 43644 / DSM 9630 / IS1B)</name>
    <dbReference type="NCBI Taxonomy" id="575540"/>
    <lineage>
        <taxon>Bacteria</taxon>
        <taxon>Pseudomonadati</taxon>
        <taxon>Planctomycetota</taxon>
        <taxon>Planctomycetia</taxon>
        <taxon>Isosphaerales</taxon>
        <taxon>Isosphaeraceae</taxon>
        <taxon>Isosphaera</taxon>
    </lineage>
</organism>
<evidence type="ECO:0000313" key="4">
    <source>
        <dbReference type="Proteomes" id="UP000008631"/>
    </source>
</evidence>
<evidence type="ECO:0000256" key="2">
    <source>
        <dbReference type="SAM" id="Phobius"/>
    </source>
</evidence>
<reference evidence="3 4" key="2">
    <citation type="journal article" date="2011" name="Stand. Genomic Sci.">
        <title>Complete genome sequence of Isosphaera pallida type strain (IS1B).</title>
        <authorList>
            <consortium name="US DOE Joint Genome Institute (JGI-PGF)"/>
            <person name="Goker M."/>
            <person name="Cleland D."/>
            <person name="Saunders E."/>
            <person name="Lapidus A."/>
            <person name="Nolan M."/>
            <person name="Lucas S."/>
            <person name="Hammon N."/>
            <person name="Deshpande S."/>
            <person name="Cheng J.F."/>
            <person name="Tapia R."/>
            <person name="Han C."/>
            <person name="Goodwin L."/>
            <person name="Pitluck S."/>
            <person name="Liolios K."/>
            <person name="Pagani I."/>
            <person name="Ivanova N."/>
            <person name="Mavromatis K."/>
            <person name="Pati A."/>
            <person name="Chen A."/>
            <person name="Palaniappan K."/>
            <person name="Land M."/>
            <person name="Hauser L."/>
            <person name="Chang Y.J."/>
            <person name="Jeffries C.D."/>
            <person name="Detter J.C."/>
            <person name="Beck B."/>
            <person name="Woyke T."/>
            <person name="Bristow J."/>
            <person name="Eisen J.A."/>
            <person name="Markowitz V."/>
            <person name="Hugenholtz P."/>
            <person name="Kyrpides N.C."/>
            <person name="Klenk H.P."/>
        </authorList>
    </citation>
    <scope>NUCLEOTIDE SEQUENCE [LARGE SCALE GENOMIC DNA]</scope>
    <source>
        <strain evidence="4">ATCC 43644 / DSM 9630 / IS1B</strain>
    </source>
</reference>
<proteinExistence type="predicted"/>
<keyword evidence="2" id="KW-0812">Transmembrane</keyword>
<protein>
    <recommendedName>
        <fullName evidence="5">DUF2135 domain-containing protein</fullName>
    </recommendedName>
</protein>
<feature type="compositionally biased region" description="Polar residues" evidence="1">
    <location>
        <begin position="13"/>
        <end position="30"/>
    </location>
</feature>
<keyword evidence="4" id="KW-1185">Reference proteome</keyword>
<dbReference type="AlphaFoldDB" id="E8QX13"/>
<dbReference type="InParanoid" id="E8QX13"/>
<dbReference type="STRING" id="575540.Isop_3495"/>
<name>E8QX13_ISOPI</name>
<dbReference type="OrthoDB" id="1090891at2"/>
<evidence type="ECO:0000256" key="1">
    <source>
        <dbReference type="SAM" id="MobiDB-lite"/>
    </source>
</evidence>
<feature type="compositionally biased region" description="Polar residues" evidence="1">
    <location>
        <begin position="55"/>
        <end position="65"/>
    </location>
</feature>
<feature type="region of interest" description="Disordered" evidence="1">
    <location>
        <begin position="50"/>
        <end position="70"/>
    </location>
</feature>
<dbReference type="EMBL" id="CP002353">
    <property type="protein sequence ID" value="ADV64052.1"/>
    <property type="molecule type" value="Genomic_DNA"/>
</dbReference>
<accession>E8QX13</accession>
<keyword evidence="2" id="KW-1133">Transmembrane helix</keyword>
<keyword evidence="2" id="KW-0472">Membrane</keyword>
<dbReference type="RefSeq" id="WP_013566340.1">
    <property type="nucleotide sequence ID" value="NC_014962.1"/>
</dbReference>
<dbReference type="eggNOG" id="COG4676">
    <property type="taxonomic scope" value="Bacteria"/>
</dbReference>
<dbReference type="KEGG" id="ipa:Isop_3495"/>
<evidence type="ECO:0000313" key="3">
    <source>
        <dbReference type="EMBL" id="ADV64052.1"/>
    </source>
</evidence>
<feature type="region of interest" description="Disordered" evidence="1">
    <location>
        <begin position="1"/>
        <end position="37"/>
    </location>
</feature>
<feature type="transmembrane region" description="Helical" evidence="2">
    <location>
        <begin position="127"/>
        <end position="147"/>
    </location>
</feature>
<evidence type="ECO:0008006" key="5">
    <source>
        <dbReference type="Google" id="ProtNLM"/>
    </source>
</evidence>